<accession>A0A1I5U9Y2</accession>
<name>A0A1I5U9Y2_9BACT</name>
<evidence type="ECO:0000256" key="2">
    <source>
        <dbReference type="SAM" id="SignalP"/>
    </source>
</evidence>
<dbReference type="EMBL" id="FOXQ01000003">
    <property type="protein sequence ID" value="SFP92093.1"/>
    <property type="molecule type" value="Genomic_DNA"/>
</dbReference>
<dbReference type="Proteomes" id="UP000199031">
    <property type="component" value="Unassembled WGS sequence"/>
</dbReference>
<sequence length="212" mass="24106">MRMNKLFLTVVFACACCAVQAQHAGYNAVKDIDVFKSRFAAASQKINSIKADFTQEKNLSMLSDKIISKGKFWFKKESKVRMEYTQPFQYLMILNNNNIYIKDGQKENKISAGSNKLFQQVNRVVVDCVRGTAFSNADFKVNVFESKAAYLIELTPVAKNLQQLFKHIDIITDKTDYSVNTIVMNETSGDNTTMHFINKEINTSLPDALFTH</sequence>
<protein>
    <submittedName>
        <fullName evidence="3">Outer membrane lipoprotein-sorting protein</fullName>
    </submittedName>
</protein>
<keyword evidence="1 2" id="KW-0732">Signal</keyword>
<dbReference type="PANTHER" id="PTHR35869">
    <property type="entry name" value="OUTER-MEMBRANE LIPOPROTEIN CARRIER PROTEIN"/>
    <property type="match status" value="1"/>
</dbReference>
<dbReference type="PANTHER" id="PTHR35869:SF1">
    <property type="entry name" value="OUTER-MEMBRANE LIPOPROTEIN CARRIER PROTEIN"/>
    <property type="match status" value="1"/>
</dbReference>
<dbReference type="CDD" id="cd16325">
    <property type="entry name" value="LolA"/>
    <property type="match status" value="1"/>
</dbReference>
<dbReference type="AlphaFoldDB" id="A0A1I5U9Y2"/>
<feature type="chain" id="PRO_5011722622" evidence="2">
    <location>
        <begin position="24"/>
        <end position="212"/>
    </location>
</feature>
<gene>
    <name evidence="3" type="ORF">SAMN05444277_103162</name>
</gene>
<dbReference type="SUPFAM" id="SSF89392">
    <property type="entry name" value="Prokaryotic lipoproteins and lipoprotein localization factors"/>
    <property type="match status" value="1"/>
</dbReference>
<keyword evidence="4" id="KW-1185">Reference proteome</keyword>
<organism evidence="3 4">
    <name type="scientific">Parafilimonas terrae</name>
    <dbReference type="NCBI Taxonomy" id="1465490"/>
    <lineage>
        <taxon>Bacteria</taxon>
        <taxon>Pseudomonadati</taxon>
        <taxon>Bacteroidota</taxon>
        <taxon>Chitinophagia</taxon>
        <taxon>Chitinophagales</taxon>
        <taxon>Chitinophagaceae</taxon>
        <taxon>Parafilimonas</taxon>
    </lineage>
</organism>
<dbReference type="InterPro" id="IPR004564">
    <property type="entry name" value="OM_lipoprot_carrier_LolA-like"/>
</dbReference>
<dbReference type="STRING" id="1465490.SAMN05444277_103162"/>
<proteinExistence type="predicted"/>
<feature type="signal peptide" evidence="2">
    <location>
        <begin position="1"/>
        <end position="23"/>
    </location>
</feature>
<evidence type="ECO:0000313" key="3">
    <source>
        <dbReference type="EMBL" id="SFP92093.1"/>
    </source>
</evidence>
<evidence type="ECO:0000313" key="4">
    <source>
        <dbReference type="Proteomes" id="UP000199031"/>
    </source>
</evidence>
<evidence type="ECO:0000256" key="1">
    <source>
        <dbReference type="ARBA" id="ARBA00022729"/>
    </source>
</evidence>
<keyword evidence="3" id="KW-0449">Lipoprotein</keyword>
<dbReference type="Pfam" id="PF03548">
    <property type="entry name" value="LolA"/>
    <property type="match status" value="1"/>
</dbReference>
<reference evidence="3 4" key="1">
    <citation type="submission" date="2016-10" db="EMBL/GenBank/DDBJ databases">
        <authorList>
            <person name="de Groot N.N."/>
        </authorList>
    </citation>
    <scope>NUCLEOTIDE SEQUENCE [LARGE SCALE GENOMIC DNA]</scope>
    <source>
        <strain evidence="3 4">DSM 28286</strain>
    </source>
</reference>
<dbReference type="InterPro" id="IPR029046">
    <property type="entry name" value="LolA/LolB/LppX"/>
</dbReference>
<dbReference type="PROSITE" id="PS51257">
    <property type="entry name" value="PROKAR_LIPOPROTEIN"/>
    <property type="match status" value="1"/>
</dbReference>
<dbReference type="Gene3D" id="2.50.20.10">
    <property type="entry name" value="Lipoprotein localisation LolA/LolB/LppX"/>
    <property type="match status" value="1"/>
</dbReference>